<name>A0A7J6VIN3_THATH</name>
<reference evidence="2 3" key="1">
    <citation type="submission" date="2020-06" db="EMBL/GenBank/DDBJ databases">
        <title>Transcriptomic and genomic resources for Thalictrum thalictroides and T. hernandezii: Facilitating candidate gene discovery in an emerging model plant lineage.</title>
        <authorList>
            <person name="Arias T."/>
            <person name="Riano-Pachon D.M."/>
            <person name="Di Stilio V.S."/>
        </authorList>
    </citation>
    <scope>NUCLEOTIDE SEQUENCE [LARGE SCALE GENOMIC DNA]</scope>
    <source>
        <strain evidence="3">cv. WT478/WT964</strain>
        <tissue evidence="2">Leaves</tissue>
    </source>
</reference>
<feature type="domain" description="FBD" evidence="1">
    <location>
        <begin position="53"/>
        <end position="127"/>
    </location>
</feature>
<organism evidence="2 3">
    <name type="scientific">Thalictrum thalictroides</name>
    <name type="common">Rue-anemone</name>
    <name type="synonym">Anemone thalictroides</name>
    <dbReference type="NCBI Taxonomy" id="46969"/>
    <lineage>
        <taxon>Eukaryota</taxon>
        <taxon>Viridiplantae</taxon>
        <taxon>Streptophyta</taxon>
        <taxon>Embryophyta</taxon>
        <taxon>Tracheophyta</taxon>
        <taxon>Spermatophyta</taxon>
        <taxon>Magnoliopsida</taxon>
        <taxon>Ranunculales</taxon>
        <taxon>Ranunculaceae</taxon>
        <taxon>Thalictroideae</taxon>
        <taxon>Thalictrum</taxon>
    </lineage>
</organism>
<dbReference type="AlphaFoldDB" id="A0A7J6VIN3"/>
<dbReference type="EMBL" id="JABWDY010031334">
    <property type="protein sequence ID" value="KAF5184979.1"/>
    <property type="molecule type" value="Genomic_DNA"/>
</dbReference>
<dbReference type="Pfam" id="PF08387">
    <property type="entry name" value="FBD"/>
    <property type="match status" value="1"/>
</dbReference>
<evidence type="ECO:0000259" key="1">
    <source>
        <dbReference type="SMART" id="SM00579"/>
    </source>
</evidence>
<proteinExistence type="predicted"/>
<sequence>MKLLLRSYPSLQTLKIAFDSVEYDWYLEDLPAGDILNITDVEDRWQLKKLPTGDILNSLRMVEIIVFKGLEIEIEVVRFLLENAKFLEKMNFSYPDYDQESADSQRKQSEILSTFAGIAPNVTISFSTLVYD</sequence>
<evidence type="ECO:0000313" key="2">
    <source>
        <dbReference type="EMBL" id="KAF5184979.1"/>
    </source>
</evidence>
<dbReference type="SMART" id="SM00579">
    <property type="entry name" value="FBD"/>
    <property type="match status" value="1"/>
</dbReference>
<protein>
    <recommendedName>
        <fullName evidence="1">FBD domain-containing protein</fullName>
    </recommendedName>
</protein>
<evidence type="ECO:0000313" key="3">
    <source>
        <dbReference type="Proteomes" id="UP000554482"/>
    </source>
</evidence>
<gene>
    <name evidence="2" type="ORF">FRX31_025434</name>
</gene>
<dbReference type="OrthoDB" id="1298252at2759"/>
<comment type="caution">
    <text evidence="2">The sequence shown here is derived from an EMBL/GenBank/DDBJ whole genome shotgun (WGS) entry which is preliminary data.</text>
</comment>
<accession>A0A7J6VIN3</accession>
<dbReference type="InterPro" id="IPR006566">
    <property type="entry name" value="FBD"/>
</dbReference>
<keyword evidence="3" id="KW-1185">Reference proteome</keyword>
<dbReference type="Proteomes" id="UP000554482">
    <property type="component" value="Unassembled WGS sequence"/>
</dbReference>